<evidence type="ECO:0000256" key="1">
    <source>
        <dbReference type="ARBA" id="ARBA00003387"/>
    </source>
</evidence>
<keyword evidence="4" id="KW-0690">Ribosome biogenesis</keyword>
<feature type="region of interest" description="Disordered" evidence="7">
    <location>
        <begin position="200"/>
        <end position="294"/>
    </location>
</feature>
<dbReference type="GO" id="GO:0030687">
    <property type="term" value="C:preribosome, large subunit precursor"/>
    <property type="evidence" value="ECO:0007669"/>
    <property type="project" value="TreeGrafter"/>
</dbReference>
<dbReference type="Proteomes" id="UP000507470">
    <property type="component" value="Unassembled WGS sequence"/>
</dbReference>
<gene>
    <name evidence="8" type="ORF">MCOR_17397</name>
</gene>
<evidence type="ECO:0000256" key="5">
    <source>
        <dbReference type="ARBA" id="ARBA00023054"/>
    </source>
</evidence>
<dbReference type="GO" id="GO:0042273">
    <property type="term" value="P:ribosomal large subunit biogenesis"/>
    <property type="evidence" value="ECO:0007669"/>
    <property type="project" value="TreeGrafter"/>
</dbReference>
<organism evidence="8 9">
    <name type="scientific">Mytilus coruscus</name>
    <name type="common">Sea mussel</name>
    <dbReference type="NCBI Taxonomy" id="42192"/>
    <lineage>
        <taxon>Eukaryota</taxon>
        <taxon>Metazoa</taxon>
        <taxon>Spiralia</taxon>
        <taxon>Lophotrochozoa</taxon>
        <taxon>Mollusca</taxon>
        <taxon>Bivalvia</taxon>
        <taxon>Autobranchia</taxon>
        <taxon>Pteriomorphia</taxon>
        <taxon>Mytilida</taxon>
        <taxon>Mytiloidea</taxon>
        <taxon>Mytilidae</taxon>
        <taxon>Mytilinae</taxon>
        <taxon>Mytilus</taxon>
    </lineage>
</organism>
<dbReference type="GO" id="GO:0006364">
    <property type="term" value="P:rRNA processing"/>
    <property type="evidence" value="ECO:0007669"/>
    <property type="project" value="TreeGrafter"/>
</dbReference>
<feature type="compositionally biased region" description="Basic residues" evidence="7">
    <location>
        <begin position="265"/>
        <end position="294"/>
    </location>
</feature>
<keyword evidence="9" id="KW-1185">Reference proteome</keyword>
<name>A0A6J8BCE6_MYTCO</name>
<feature type="region of interest" description="Disordered" evidence="7">
    <location>
        <begin position="1"/>
        <end position="30"/>
    </location>
</feature>
<evidence type="ECO:0000256" key="3">
    <source>
        <dbReference type="ARBA" id="ARBA00007336"/>
    </source>
</evidence>
<evidence type="ECO:0000256" key="6">
    <source>
        <dbReference type="ARBA" id="ARBA00023242"/>
    </source>
</evidence>
<comment type="function">
    <text evidence="1">Required for the processing of the 27S pre-rRNA.</text>
</comment>
<evidence type="ECO:0000256" key="4">
    <source>
        <dbReference type="ARBA" id="ARBA00022517"/>
    </source>
</evidence>
<reference evidence="8 9" key="1">
    <citation type="submission" date="2020-06" db="EMBL/GenBank/DDBJ databases">
        <authorList>
            <person name="Li R."/>
            <person name="Bekaert M."/>
        </authorList>
    </citation>
    <scope>NUCLEOTIDE SEQUENCE [LARGE SCALE GENOMIC DNA]</scope>
    <source>
        <strain evidence="9">wild</strain>
    </source>
</reference>
<dbReference type="OrthoDB" id="443772at2759"/>
<dbReference type="PANTHER" id="PTHR13028:SF0">
    <property type="entry name" value="RRNA-PROCESSING PROTEIN EBP2-RELATED"/>
    <property type="match status" value="1"/>
</dbReference>
<feature type="compositionally biased region" description="Basic and acidic residues" evidence="7">
    <location>
        <begin position="217"/>
        <end position="226"/>
    </location>
</feature>
<evidence type="ECO:0000256" key="7">
    <source>
        <dbReference type="SAM" id="MobiDB-lite"/>
    </source>
</evidence>
<dbReference type="Pfam" id="PF05890">
    <property type="entry name" value="Ebp2"/>
    <property type="match status" value="1"/>
</dbReference>
<sequence length="294" mass="34138">MSDLDSSDSESVDSDTQLQQDFSSGKLKPGLNVALPASIEKHYINDVAGMKCKLEELKSNLDWIERLDTTSDPAPAQPGTDIQGGDDIHNDFRREMLFYRQAQATVLTAIPKLHKMGIKTKRPEDYFAQMAKTDDHMKRVRERLLHKQLSIEKSEKAKKLRELRKYGKKVQQEVLLKRQKDKKEMMEAVKKYRKGQKNKLDFLDDLDKPASKQQGGKQKDKKEFRSNKKREYKNKKFGFGGQKKRGKQNTSDSARDMSDFNPRVNQKRPGQKVKKTTQNRPGKSRRQNIKNRKR</sequence>
<keyword evidence="5" id="KW-0175">Coiled coil</keyword>
<dbReference type="AlphaFoldDB" id="A0A6J8BCE6"/>
<dbReference type="InterPro" id="IPR008610">
    <property type="entry name" value="Ebp2"/>
</dbReference>
<feature type="compositionally biased region" description="Acidic residues" evidence="7">
    <location>
        <begin position="1"/>
        <end position="13"/>
    </location>
</feature>
<comment type="subcellular location">
    <subcellularLocation>
        <location evidence="2">Nucleus</location>
        <location evidence="2">Nucleolus</location>
    </subcellularLocation>
</comment>
<proteinExistence type="inferred from homology"/>
<feature type="compositionally biased region" description="Basic and acidic residues" evidence="7">
    <location>
        <begin position="200"/>
        <end position="210"/>
    </location>
</feature>
<evidence type="ECO:0000313" key="9">
    <source>
        <dbReference type="Proteomes" id="UP000507470"/>
    </source>
</evidence>
<dbReference type="GO" id="GO:0034399">
    <property type="term" value="C:nuclear periphery"/>
    <property type="evidence" value="ECO:0007669"/>
    <property type="project" value="TreeGrafter"/>
</dbReference>
<keyword evidence="6" id="KW-0539">Nucleus</keyword>
<comment type="similarity">
    <text evidence="3">Belongs to the EBP2 family.</text>
</comment>
<dbReference type="GO" id="GO:0005730">
    <property type="term" value="C:nucleolus"/>
    <property type="evidence" value="ECO:0007669"/>
    <property type="project" value="UniProtKB-SubCell"/>
</dbReference>
<protein>
    <submittedName>
        <fullName evidence="8">EBP2</fullName>
    </submittedName>
</protein>
<feature type="compositionally biased region" description="Basic residues" evidence="7">
    <location>
        <begin position="227"/>
        <end position="247"/>
    </location>
</feature>
<evidence type="ECO:0000313" key="8">
    <source>
        <dbReference type="EMBL" id="CAC5381542.1"/>
    </source>
</evidence>
<dbReference type="EMBL" id="CACVKT020003069">
    <property type="protein sequence ID" value="CAC5381542.1"/>
    <property type="molecule type" value="Genomic_DNA"/>
</dbReference>
<evidence type="ECO:0000256" key="2">
    <source>
        <dbReference type="ARBA" id="ARBA00004604"/>
    </source>
</evidence>
<dbReference type="PANTHER" id="PTHR13028">
    <property type="entry name" value="RRNA PROCESSING PROTEIN EBNA1-BINDING PROTEIN-RELATED"/>
    <property type="match status" value="1"/>
</dbReference>
<accession>A0A6J8BCE6</accession>